<dbReference type="Proteomes" id="UP000038009">
    <property type="component" value="Unassembled WGS sequence"/>
</dbReference>
<feature type="region of interest" description="Disordered" evidence="1">
    <location>
        <begin position="730"/>
        <end position="859"/>
    </location>
</feature>
<proteinExistence type="predicted"/>
<dbReference type="EMBL" id="LJSK01000314">
    <property type="protein sequence ID" value="KPI83882.1"/>
    <property type="molecule type" value="Genomic_DNA"/>
</dbReference>
<sequence length="998" mass="109439">MYAVDISPPRSAPPLQVEALTIEKNASPALSDEEKSPQQFTSAAVSESVSTSVGKAKAPLHSRTTFARTKLAATPRMPSTSTNLNQPSAASLPQPTESASPARAAPSPLHSILNFYLSASPSPRRPAEDLQSPHHAASSRGNRHREEQLPNSPPGTATSYSSLSAYSEVFHRSPALARTYLDEFLAADADDAELFNSNQTTHQHYSASSSSNGQPRTPGRHRAVGVAMDNSPVVPEMWEETSSCSSFILSASNSSTLRTEEQDAESPSSITDVAAAPYQAHESENSPIIIEPAEGSTLVSRPAPVEAVLQASPPEVVASPHLVAAPHPAVTMQDEKEQQQSGLVEKPMVERELLFPTMLKGERERALPTSPFTPRLTPSFSAWKRTLTSTETSPRNSGQCDARTVAHGSNVDSTLSAPHQLMAPPPPEAPYTRTPLPEDPDGHVGRLGAPLQTFTALSSLLRLQKIRAAAGEEGGYFVRARETSSAPASKRALSVEATSEAARPAALKRYEGCSNCSSPGATHLQSRRRPDHFYNEAQQFHYYGFQQPDEMHVDPAAAVAPVVRPPRSVVYRLYPSPTSRKASAHKRLSARGAPKNAQLESQPTETHRKDAEGPRWNVSTRIKYNPLTESIETPDDQDDKLQRSRSRGQGEYVKERPRSSPPLRSGSAPRSPAPPPPHTRTSLLRLQAMTARKAEEAVKLEEELNPSFHPVLAPKSARICREKLRELAEAAAAKDGDAGQQHCQMEDAAGAPTSAVRDTSSKRVNERAKNPLLTSSSPSLARKRSCSSEKGKLAPRDTPSATARSRVGNRLYQEAAERRERQAQLRQEYEREEDTHEFAERREPQRRFPHRQTESNEQLSATSLKAQVRLLHSQTHLSQEQPMVSTFQSQIERPHIAEHGRRKDAQPLPHSALLPVKHSDIDGSIARNPLRRIDFYSFDGATASTAETTASSEQKRSVEERLLALEEDRRRRLDLMRYHADVHAAATSGRIFQRFSGR</sequence>
<protein>
    <submittedName>
        <fullName evidence="2">Uncharacterized protein</fullName>
    </submittedName>
</protein>
<evidence type="ECO:0000256" key="1">
    <source>
        <dbReference type="SAM" id="MobiDB-lite"/>
    </source>
</evidence>
<evidence type="ECO:0000313" key="3">
    <source>
        <dbReference type="Proteomes" id="UP000038009"/>
    </source>
</evidence>
<feature type="region of interest" description="Disordered" evidence="1">
    <location>
        <begin position="23"/>
        <end position="160"/>
    </location>
</feature>
<feature type="region of interest" description="Disordered" evidence="1">
    <location>
        <begin position="409"/>
        <end position="439"/>
    </location>
</feature>
<feature type="compositionally biased region" description="Polar residues" evidence="1">
    <location>
        <begin position="200"/>
        <end position="215"/>
    </location>
</feature>
<feature type="compositionally biased region" description="Low complexity" evidence="1">
    <location>
        <begin position="98"/>
        <end position="108"/>
    </location>
</feature>
<organism evidence="2 3">
    <name type="scientific">Leptomonas seymouri</name>
    <dbReference type="NCBI Taxonomy" id="5684"/>
    <lineage>
        <taxon>Eukaryota</taxon>
        <taxon>Discoba</taxon>
        <taxon>Euglenozoa</taxon>
        <taxon>Kinetoplastea</taxon>
        <taxon>Metakinetoplastina</taxon>
        <taxon>Trypanosomatida</taxon>
        <taxon>Trypanosomatidae</taxon>
        <taxon>Leishmaniinae</taxon>
        <taxon>Leptomonas</taxon>
    </lineage>
</organism>
<dbReference type="OMA" id="PVVPEMW"/>
<reference evidence="2 3" key="1">
    <citation type="journal article" date="2015" name="PLoS Pathog.">
        <title>Leptomonas seymouri: Adaptations to the Dixenous Life Cycle Analyzed by Genome Sequencing, Transcriptome Profiling and Co-infection with Leishmania donovani.</title>
        <authorList>
            <person name="Kraeva N."/>
            <person name="Butenko A."/>
            <person name="Hlavacova J."/>
            <person name="Kostygov A."/>
            <person name="Myskova J."/>
            <person name="Grybchuk D."/>
            <person name="Lestinova T."/>
            <person name="Votypka J."/>
            <person name="Volf P."/>
            <person name="Opperdoes F."/>
            <person name="Flegontov P."/>
            <person name="Lukes J."/>
            <person name="Yurchenko V."/>
        </authorList>
    </citation>
    <scope>NUCLEOTIDE SEQUENCE [LARGE SCALE GENOMIC DNA]</scope>
    <source>
        <strain evidence="2 3">ATCC 30220</strain>
    </source>
</reference>
<feature type="region of interest" description="Disordered" evidence="1">
    <location>
        <begin position="574"/>
        <end position="681"/>
    </location>
</feature>
<accession>A0A0N1IHK6</accession>
<feature type="compositionally biased region" description="Polar residues" evidence="1">
    <location>
        <begin position="617"/>
        <end position="631"/>
    </location>
</feature>
<feature type="region of interest" description="Disordered" evidence="1">
    <location>
        <begin position="200"/>
        <end position="220"/>
    </location>
</feature>
<dbReference type="AlphaFoldDB" id="A0A0N1IHK6"/>
<gene>
    <name evidence="2" type="ORF">ABL78_7080</name>
</gene>
<feature type="compositionally biased region" description="Low complexity" evidence="1">
    <location>
        <begin position="41"/>
        <end position="53"/>
    </location>
</feature>
<dbReference type="OrthoDB" id="264277at2759"/>
<feature type="compositionally biased region" description="Low complexity" evidence="1">
    <location>
        <begin position="661"/>
        <end position="670"/>
    </location>
</feature>
<feature type="compositionally biased region" description="Basic and acidic residues" evidence="1">
    <location>
        <begin position="786"/>
        <end position="795"/>
    </location>
</feature>
<feature type="compositionally biased region" description="Polar residues" evidence="1">
    <location>
        <begin position="77"/>
        <end position="97"/>
    </location>
</feature>
<feature type="compositionally biased region" description="Basic and acidic residues" evidence="1">
    <location>
        <begin position="759"/>
        <end position="769"/>
    </location>
</feature>
<comment type="caution">
    <text evidence="2">The sequence shown here is derived from an EMBL/GenBank/DDBJ whole genome shotgun (WGS) entry which is preliminary data.</text>
</comment>
<keyword evidence="3" id="KW-1185">Reference proteome</keyword>
<name>A0A0N1IHK6_LEPSE</name>
<feature type="compositionally biased region" description="Basic and acidic residues" evidence="1">
    <location>
        <begin position="815"/>
        <end position="854"/>
    </location>
</feature>
<dbReference type="VEuPathDB" id="TriTrypDB:Lsey_0314_0080"/>
<evidence type="ECO:0000313" key="2">
    <source>
        <dbReference type="EMBL" id="KPI83882.1"/>
    </source>
</evidence>